<sequence length="30" mass="3677">MVENNIVRGRHFKPFPERKYVDHDEVDSVY</sequence>
<feature type="non-terminal residue" evidence="1">
    <location>
        <position position="30"/>
    </location>
</feature>
<name>A0A1R1X4M3_9FUNG</name>
<dbReference type="AlphaFoldDB" id="A0A1R1X4M3"/>
<proteinExistence type="predicted"/>
<reference evidence="2" key="1">
    <citation type="submission" date="2017-01" db="EMBL/GenBank/DDBJ databases">
        <authorList>
            <person name="Wang Y."/>
            <person name="White M."/>
            <person name="Kvist S."/>
            <person name="Moncalvo J.-M."/>
        </authorList>
    </citation>
    <scope>NUCLEOTIDE SEQUENCE [LARGE SCALE GENOMIC DNA]</scope>
    <source>
        <strain evidence="2">ID-206-W2</strain>
    </source>
</reference>
<evidence type="ECO:0000313" key="1">
    <source>
        <dbReference type="EMBL" id="OMJ09550.1"/>
    </source>
</evidence>
<evidence type="ECO:0000313" key="2">
    <source>
        <dbReference type="Proteomes" id="UP000187429"/>
    </source>
</evidence>
<gene>
    <name evidence="1" type="ORF">AYI69_g10610</name>
</gene>
<protein>
    <submittedName>
        <fullName evidence="1">Uncharacterized protein</fullName>
    </submittedName>
</protein>
<comment type="caution">
    <text evidence="1">The sequence shown here is derived from an EMBL/GenBank/DDBJ whole genome shotgun (WGS) entry which is preliminary data.</text>
</comment>
<dbReference type="EMBL" id="LSSM01007003">
    <property type="protein sequence ID" value="OMJ09550.1"/>
    <property type="molecule type" value="Genomic_DNA"/>
</dbReference>
<dbReference type="Proteomes" id="UP000187429">
    <property type="component" value="Unassembled WGS sequence"/>
</dbReference>
<organism evidence="1 2">
    <name type="scientific">Smittium culicis</name>
    <dbReference type="NCBI Taxonomy" id="133412"/>
    <lineage>
        <taxon>Eukaryota</taxon>
        <taxon>Fungi</taxon>
        <taxon>Fungi incertae sedis</taxon>
        <taxon>Zoopagomycota</taxon>
        <taxon>Kickxellomycotina</taxon>
        <taxon>Harpellomycetes</taxon>
        <taxon>Harpellales</taxon>
        <taxon>Legeriomycetaceae</taxon>
        <taxon>Smittium</taxon>
    </lineage>
</organism>
<keyword evidence="2" id="KW-1185">Reference proteome</keyword>
<accession>A0A1R1X4M3</accession>